<accession>A0A8T0DDG8</accession>
<dbReference type="AlphaFoldDB" id="A0A8T0DDG8"/>
<name>A0A8T0DDG8_9TREM</name>
<dbReference type="OrthoDB" id="5593012at2759"/>
<organism evidence="1 2">
    <name type="scientific">Paragonimus westermani</name>
    <dbReference type="NCBI Taxonomy" id="34504"/>
    <lineage>
        <taxon>Eukaryota</taxon>
        <taxon>Metazoa</taxon>
        <taxon>Spiralia</taxon>
        <taxon>Lophotrochozoa</taxon>
        <taxon>Platyhelminthes</taxon>
        <taxon>Trematoda</taxon>
        <taxon>Digenea</taxon>
        <taxon>Plagiorchiida</taxon>
        <taxon>Troglotremata</taxon>
        <taxon>Troglotrematidae</taxon>
        <taxon>Paragonimus</taxon>
    </lineage>
</organism>
<sequence length="133" mass="15253">MSDDQDEPQEYFEKLWPLKRYDHIIKRLPTPKFSCSSTKSLPVLPPVVKPEAPSSLYMMVTRNAKHPPLMNPFSLTRAAPFKEQKHWRPPSQSIGNNFSPSAADIPLNKLHRISDITQIVNVKSQCRGASERW</sequence>
<comment type="caution">
    <text evidence="1">The sequence shown here is derived from an EMBL/GenBank/DDBJ whole genome shotgun (WGS) entry which is preliminary data.</text>
</comment>
<evidence type="ECO:0000313" key="2">
    <source>
        <dbReference type="Proteomes" id="UP000699462"/>
    </source>
</evidence>
<proteinExistence type="predicted"/>
<evidence type="ECO:0000313" key="1">
    <source>
        <dbReference type="EMBL" id="KAF8565462.1"/>
    </source>
</evidence>
<protein>
    <submittedName>
        <fullName evidence="1">Dynein heavy chain 3 axonemal</fullName>
    </submittedName>
</protein>
<dbReference type="Proteomes" id="UP000699462">
    <property type="component" value="Unassembled WGS sequence"/>
</dbReference>
<keyword evidence="2" id="KW-1185">Reference proteome</keyword>
<gene>
    <name evidence="1" type="ORF">P879_08088</name>
</gene>
<dbReference type="EMBL" id="JTDF01006711">
    <property type="protein sequence ID" value="KAF8565462.1"/>
    <property type="molecule type" value="Genomic_DNA"/>
</dbReference>
<reference evidence="1 2" key="1">
    <citation type="submission" date="2019-07" db="EMBL/GenBank/DDBJ databases">
        <title>Annotation for the trematode Paragonimus westermani.</title>
        <authorList>
            <person name="Choi Y.-J."/>
        </authorList>
    </citation>
    <scope>NUCLEOTIDE SEQUENCE [LARGE SCALE GENOMIC DNA]</scope>
    <source>
        <strain evidence="1">180907_Pwestermani</strain>
    </source>
</reference>